<dbReference type="InterPro" id="IPR036737">
    <property type="entry name" value="OmpA-like_sf"/>
</dbReference>
<dbReference type="InterPro" id="IPR006665">
    <property type="entry name" value="OmpA-like"/>
</dbReference>
<feature type="transmembrane region" description="Helical" evidence="3">
    <location>
        <begin position="12"/>
        <end position="29"/>
    </location>
</feature>
<evidence type="ECO:0000256" key="2">
    <source>
        <dbReference type="ARBA" id="ARBA00023136"/>
    </source>
</evidence>
<evidence type="ECO:0000259" key="4">
    <source>
        <dbReference type="PROSITE" id="PS51123"/>
    </source>
</evidence>
<keyword evidence="3" id="KW-1133">Transmembrane helix</keyword>
<protein>
    <submittedName>
        <fullName evidence="5">IcmF-related protein</fullName>
    </submittedName>
</protein>
<organism evidence="5">
    <name type="scientific">hydrothermal vent metagenome</name>
    <dbReference type="NCBI Taxonomy" id="652676"/>
    <lineage>
        <taxon>unclassified sequences</taxon>
        <taxon>metagenomes</taxon>
        <taxon>ecological metagenomes</taxon>
    </lineage>
</organism>
<dbReference type="PANTHER" id="PTHR36153:SF1">
    <property type="entry name" value="TYPE VI SECRETION SYSTEM COMPONENT TSSM1"/>
    <property type="match status" value="1"/>
</dbReference>
<feature type="domain" description="OmpA-like" evidence="4">
    <location>
        <begin position="485"/>
        <end position="602"/>
    </location>
</feature>
<dbReference type="InterPro" id="IPR006664">
    <property type="entry name" value="OMP_bac"/>
</dbReference>
<reference evidence="5" key="1">
    <citation type="submission" date="2016-10" db="EMBL/GenBank/DDBJ databases">
        <authorList>
            <person name="de Groot N.N."/>
        </authorList>
    </citation>
    <scope>NUCLEOTIDE SEQUENCE</scope>
</reference>
<dbReference type="EMBL" id="FPHE01000018">
    <property type="protein sequence ID" value="SFV51310.1"/>
    <property type="molecule type" value="Genomic_DNA"/>
</dbReference>
<dbReference type="Pfam" id="PF06744">
    <property type="entry name" value="IcmF_C"/>
    <property type="match status" value="1"/>
</dbReference>
<keyword evidence="2 3" id="KW-0472">Membrane</keyword>
<dbReference type="PANTHER" id="PTHR36153">
    <property type="entry name" value="INNER MEMBRANE PROTEIN-RELATED"/>
    <property type="match status" value="1"/>
</dbReference>
<dbReference type="InterPro" id="IPR010623">
    <property type="entry name" value="IcmF_C"/>
</dbReference>
<evidence type="ECO:0000256" key="3">
    <source>
        <dbReference type="SAM" id="Phobius"/>
    </source>
</evidence>
<dbReference type="CDD" id="cd07185">
    <property type="entry name" value="OmpA_C-like"/>
    <property type="match status" value="1"/>
</dbReference>
<dbReference type="InterPro" id="IPR053156">
    <property type="entry name" value="T6SS_TssM-like"/>
</dbReference>
<gene>
    <name evidence="5" type="ORF">MNB_SV-12-996</name>
</gene>
<evidence type="ECO:0000313" key="5">
    <source>
        <dbReference type="EMBL" id="SFV51310.1"/>
    </source>
</evidence>
<dbReference type="InterPro" id="IPR025743">
    <property type="entry name" value="TssM1_N"/>
</dbReference>
<dbReference type="PROSITE" id="PS51123">
    <property type="entry name" value="OMPA_2"/>
    <property type="match status" value="1"/>
</dbReference>
<dbReference type="Pfam" id="PF06761">
    <property type="entry name" value="IcmF-related"/>
    <property type="match status" value="1"/>
</dbReference>
<dbReference type="InterPro" id="IPR009612">
    <property type="entry name" value="IcmF-rel"/>
</dbReference>
<dbReference type="AlphaFoldDB" id="A0A1W1BCI6"/>
<proteinExistence type="predicted"/>
<sequence>MSSKPFYKTWSFWLLFITFLLAIGFLFLGKPLYEDFNQRAIYSSIFFVSILIINLLYLLFSKEENRAKREKKIESFWAKRREKKIQKAEEQKLATALREKFNRAKDVIRDASIYESISYQNYELPWYLVIGEEQSKKASILRNSGLDFPVNINYKDSEYNDNRDDMSSFRWFFAEESVFINVPSAYVSTDKDRLERVVWNEFLRLFKKERWRKPVNGIILTVNIEKFYTDSEEELREYAKVLRARFDELSKAFFSKIPIYVIISGLESVDGFYEYFNTLTDEEKREILGVTFDENLVNINENTIATKFSLLQRRLESDRIDKLYREFDVDSRAKAYFFDEKLRELIEKITKFNSQLFSKTRFHAPLMLRGIYFTSVNNQLLKGIFLPRVFDKIILSESNLVKIDKNFKRKYTILQWILVALLSAIVFSSAYYWLSFLNKESSEVPKVQNKVDKYRALVDASIADIELVKSSQHIKTPNRKRAKELGMLGGSDDGSVSFKPNKSELTASAKESLIDVISKIRENNIKKIKIIGHTDSDGSFEANKKLSLERAKSVKRFFVSYGIERDTISTFGKGESKPLADNSTKEGKAINRRVEIIDDSNNIETSSKTESPKQTEQKWGNIIKALDLLCLDAKCERDISSDFWKPGYYKVAQRDESIRGLYHKTLNLLLLNAVAFSIERELLDNLDDGARTTYNLKAYLLLANQEKRDENPEFLQEYMLERWGEIEPKDISTLNNHFAKLLSTEMSDIKLNEMSIKKARSAILANSNKIKFYYNRMMSIIAKTKDLNSFQFKDEVLSDELEDGSYIISGIYTKNGYRKVMVKESRLILKSVIKDNWILGRTKEYSTLEFEKIYKKVLRLYFHDYTKEWDMALSKISIAKHYDSDALAGQLSDFSNTESPVVQIIRSLKKNTYLLTTQERVKESQNALTGKITNVADKLTTLKKDADEKYKLQMRGYYKEYYRLVDKEGLPSSKLKAINKKLKIVYQEMLSADNPTGTVSDKLKKDLWIKFKKLPIIVGDWYRDILDQNWRKLDEGIKSHLKKEYKEVYKEYSKNIANKFPLNPQSKKDVDINDFVDFFKKDGIWDSYYKAHKEEISHNSSIKVSKKIENSMSKVKKIRELLFNGNGTGLEITFDIEPITLNPNYLSMSLEYKSQSLNYEVNGTKELSRFILSENDNPLSAKFRLKDLDSETIVEIEGKGRWALLKLLYKLHPKRRRNGVVIISSSGNSLIVKGKSANLLLNSNLLQKFKLKP</sequence>
<name>A0A1W1BCI6_9ZZZZ</name>
<dbReference type="GO" id="GO:0016020">
    <property type="term" value="C:membrane"/>
    <property type="evidence" value="ECO:0007669"/>
    <property type="project" value="UniProtKB-SubCell"/>
</dbReference>
<comment type="subcellular location">
    <subcellularLocation>
        <location evidence="1">Membrane</location>
    </subcellularLocation>
</comment>
<dbReference type="Gene3D" id="3.30.1330.60">
    <property type="entry name" value="OmpA-like domain"/>
    <property type="match status" value="1"/>
</dbReference>
<keyword evidence="3" id="KW-0812">Transmembrane</keyword>
<accession>A0A1W1BCI6</accession>
<dbReference type="Pfam" id="PF14331">
    <property type="entry name" value="IcmF-related_N"/>
    <property type="match status" value="1"/>
</dbReference>
<feature type="transmembrane region" description="Helical" evidence="3">
    <location>
        <begin position="413"/>
        <end position="434"/>
    </location>
</feature>
<feature type="transmembrane region" description="Helical" evidence="3">
    <location>
        <begin position="41"/>
        <end position="60"/>
    </location>
</feature>
<dbReference type="Pfam" id="PF00691">
    <property type="entry name" value="OmpA"/>
    <property type="match status" value="1"/>
</dbReference>
<dbReference type="PRINTS" id="PR01021">
    <property type="entry name" value="OMPADOMAIN"/>
</dbReference>
<evidence type="ECO:0000256" key="1">
    <source>
        <dbReference type="ARBA" id="ARBA00004370"/>
    </source>
</evidence>
<dbReference type="SUPFAM" id="SSF103088">
    <property type="entry name" value="OmpA-like"/>
    <property type="match status" value="1"/>
</dbReference>